<sequence>MFAFGALQQFVFLVLAIVVFAAQAVSLIDAARRPARGYTAEGKLTKTIWLLILGVAAVFGLLGLPPASITSYSFLNVLAVVPAIIYWVDVRPRLLPYGTGGRGGPRGPQGGW</sequence>
<accession>A0AA41U7J3</accession>
<comment type="caution">
    <text evidence="2">The sequence shown here is derived from an EMBL/GenBank/DDBJ whole genome shotgun (WGS) entry which is preliminary data.</text>
</comment>
<feature type="transmembrane region" description="Helical" evidence="1">
    <location>
        <begin position="71"/>
        <end position="88"/>
    </location>
</feature>
<name>A0AA41U7J3_9MICO</name>
<protein>
    <submittedName>
        <fullName evidence="2">DUF2516 family protein</fullName>
    </submittedName>
</protein>
<keyword evidence="1" id="KW-0812">Transmembrane</keyword>
<keyword evidence="1" id="KW-1133">Transmembrane helix</keyword>
<feature type="transmembrane region" description="Helical" evidence="1">
    <location>
        <begin position="48"/>
        <end position="65"/>
    </location>
</feature>
<organism evidence="2 3">
    <name type="scientific">Antribacter soli</name>
    <dbReference type="NCBI Taxonomy" id="2910976"/>
    <lineage>
        <taxon>Bacteria</taxon>
        <taxon>Bacillati</taxon>
        <taxon>Actinomycetota</taxon>
        <taxon>Actinomycetes</taxon>
        <taxon>Micrococcales</taxon>
        <taxon>Promicromonosporaceae</taxon>
        <taxon>Antribacter</taxon>
    </lineage>
</organism>
<evidence type="ECO:0000256" key="1">
    <source>
        <dbReference type="SAM" id="Phobius"/>
    </source>
</evidence>
<proteinExistence type="predicted"/>
<dbReference type="Proteomes" id="UP001165405">
    <property type="component" value="Unassembled WGS sequence"/>
</dbReference>
<dbReference type="EMBL" id="JAKGSG010000038">
    <property type="protein sequence ID" value="MCF4122098.1"/>
    <property type="molecule type" value="Genomic_DNA"/>
</dbReference>
<reference evidence="2" key="1">
    <citation type="submission" date="2022-01" db="EMBL/GenBank/DDBJ databases">
        <title>Antribacter sp. nov., isolated from Guizhou of China.</title>
        <authorList>
            <person name="Chengliang C."/>
            <person name="Ya Z."/>
        </authorList>
    </citation>
    <scope>NUCLEOTIDE SEQUENCE</scope>
    <source>
        <strain evidence="2">KLBMP 9083</strain>
    </source>
</reference>
<dbReference type="RefSeq" id="WP_236089897.1">
    <property type="nucleotide sequence ID" value="NZ_JAKGSG010000038.1"/>
</dbReference>
<dbReference type="InterPro" id="IPR019662">
    <property type="entry name" value="DUF2516"/>
</dbReference>
<dbReference type="Pfam" id="PF10724">
    <property type="entry name" value="DUF2516"/>
    <property type="match status" value="1"/>
</dbReference>
<gene>
    <name evidence="2" type="ORF">L1785_14040</name>
</gene>
<feature type="transmembrane region" description="Helical" evidence="1">
    <location>
        <begin position="6"/>
        <end position="28"/>
    </location>
</feature>
<keyword evidence="1" id="KW-0472">Membrane</keyword>
<dbReference type="AlphaFoldDB" id="A0AA41U7J3"/>
<evidence type="ECO:0000313" key="3">
    <source>
        <dbReference type="Proteomes" id="UP001165405"/>
    </source>
</evidence>
<evidence type="ECO:0000313" key="2">
    <source>
        <dbReference type="EMBL" id="MCF4122098.1"/>
    </source>
</evidence>
<keyword evidence="3" id="KW-1185">Reference proteome</keyword>